<accession>A0A6J4QVZ3</accession>
<keyword evidence="1" id="KW-0472">Membrane</keyword>
<keyword evidence="1" id="KW-0812">Transmembrane</keyword>
<evidence type="ECO:0000256" key="1">
    <source>
        <dbReference type="SAM" id="Phobius"/>
    </source>
</evidence>
<evidence type="ECO:0008006" key="3">
    <source>
        <dbReference type="Google" id="ProtNLM"/>
    </source>
</evidence>
<reference evidence="2" key="1">
    <citation type="submission" date="2020-02" db="EMBL/GenBank/DDBJ databases">
        <authorList>
            <person name="Meier V. D."/>
        </authorList>
    </citation>
    <scope>NUCLEOTIDE SEQUENCE</scope>
    <source>
        <strain evidence="2">AVDCRST_MAG28</strain>
    </source>
</reference>
<evidence type="ECO:0000313" key="2">
    <source>
        <dbReference type="EMBL" id="CAA9452233.1"/>
    </source>
</evidence>
<dbReference type="AlphaFoldDB" id="A0A6J4QVZ3"/>
<protein>
    <recommendedName>
        <fullName evidence="3">SHOCT domain-containing protein</fullName>
    </recommendedName>
</protein>
<proteinExistence type="predicted"/>
<organism evidence="2">
    <name type="scientific">uncultured Rubrobacteraceae bacterium</name>
    <dbReference type="NCBI Taxonomy" id="349277"/>
    <lineage>
        <taxon>Bacteria</taxon>
        <taxon>Bacillati</taxon>
        <taxon>Actinomycetota</taxon>
        <taxon>Rubrobacteria</taxon>
        <taxon>Rubrobacterales</taxon>
        <taxon>Rubrobacteraceae</taxon>
        <taxon>environmental samples</taxon>
    </lineage>
</organism>
<sequence>MAVRIVAGGGMLYSAFFILRAVRKRMYFNSSSDISQALDKLWERYNRGEISWDEYEALSRDLEGYRR</sequence>
<gene>
    <name evidence="2" type="ORF">AVDCRST_MAG28-1892</name>
</gene>
<feature type="transmembrane region" description="Helical" evidence="1">
    <location>
        <begin position="6"/>
        <end position="22"/>
    </location>
</feature>
<keyword evidence="1" id="KW-1133">Transmembrane helix</keyword>
<name>A0A6J4QVZ3_9ACTN</name>
<dbReference type="EMBL" id="CADCVE010000035">
    <property type="protein sequence ID" value="CAA9452233.1"/>
    <property type="molecule type" value="Genomic_DNA"/>
</dbReference>